<accession>A0ABW8CJB0</accession>
<evidence type="ECO:0000313" key="3">
    <source>
        <dbReference type="Proteomes" id="UP001614394"/>
    </source>
</evidence>
<evidence type="ECO:0000313" key="2">
    <source>
        <dbReference type="EMBL" id="MFI9105887.1"/>
    </source>
</evidence>
<gene>
    <name evidence="2" type="ORF">ACIGXA_35820</name>
</gene>
<keyword evidence="3" id="KW-1185">Reference proteome</keyword>
<feature type="signal peptide" evidence="1">
    <location>
        <begin position="1"/>
        <end position="23"/>
    </location>
</feature>
<reference evidence="2 3" key="1">
    <citation type="submission" date="2024-10" db="EMBL/GenBank/DDBJ databases">
        <title>The Natural Products Discovery Center: Release of the First 8490 Sequenced Strains for Exploring Actinobacteria Biosynthetic Diversity.</title>
        <authorList>
            <person name="Kalkreuter E."/>
            <person name="Kautsar S.A."/>
            <person name="Yang D."/>
            <person name="Bader C.D."/>
            <person name="Teijaro C.N."/>
            <person name="Fluegel L."/>
            <person name="Davis C.M."/>
            <person name="Simpson J.R."/>
            <person name="Lauterbach L."/>
            <person name="Steele A.D."/>
            <person name="Gui C."/>
            <person name="Meng S."/>
            <person name="Li G."/>
            <person name="Viehrig K."/>
            <person name="Ye F."/>
            <person name="Su P."/>
            <person name="Kiefer A.F."/>
            <person name="Nichols A."/>
            <person name="Cepeda A.J."/>
            <person name="Yan W."/>
            <person name="Fan B."/>
            <person name="Jiang Y."/>
            <person name="Adhikari A."/>
            <person name="Zheng C.-J."/>
            <person name="Schuster L."/>
            <person name="Cowan T.M."/>
            <person name="Smanski M.J."/>
            <person name="Chevrette M.G."/>
            <person name="De Carvalho L.P.S."/>
            <person name="Shen B."/>
        </authorList>
    </citation>
    <scope>NUCLEOTIDE SEQUENCE [LARGE SCALE GENOMIC DNA]</scope>
    <source>
        <strain evidence="2 3">NPDC053399</strain>
    </source>
</reference>
<protein>
    <recommendedName>
        <fullName evidence="4">Lipoprotein</fullName>
    </recommendedName>
</protein>
<dbReference type="RefSeq" id="WP_399656934.1">
    <property type="nucleotide sequence ID" value="NZ_JBITYG010000015.1"/>
</dbReference>
<evidence type="ECO:0000256" key="1">
    <source>
        <dbReference type="SAM" id="SignalP"/>
    </source>
</evidence>
<organism evidence="2 3">
    <name type="scientific">Streptomyces fildesensis</name>
    <dbReference type="NCBI Taxonomy" id="375757"/>
    <lineage>
        <taxon>Bacteria</taxon>
        <taxon>Bacillati</taxon>
        <taxon>Actinomycetota</taxon>
        <taxon>Actinomycetes</taxon>
        <taxon>Kitasatosporales</taxon>
        <taxon>Streptomycetaceae</taxon>
        <taxon>Streptomyces</taxon>
    </lineage>
</organism>
<dbReference type="EMBL" id="JBITYG010000015">
    <property type="protein sequence ID" value="MFI9105887.1"/>
    <property type="molecule type" value="Genomic_DNA"/>
</dbReference>
<proteinExistence type="predicted"/>
<evidence type="ECO:0008006" key="4">
    <source>
        <dbReference type="Google" id="ProtNLM"/>
    </source>
</evidence>
<name>A0ABW8CJB0_9ACTN</name>
<sequence length="154" mass="15438">MKRLQQWGVAGGLALAAFGGVVACDPASGMTASAVSITTDQLGTRALKDHGISVQWMSCHASVDGATTASGTASPRASGVPVKGVASVDCQGETTDKQKITVTGRVTEQLDGRCVRGRLTAQVGQRTVFDVNGLGDCSATSGPAGKTSAASARS</sequence>
<dbReference type="Proteomes" id="UP001614394">
    <property type="component" value="Unassembled WGS sequence"/>
</dbReference>
<keyword evidence="1" id="KW-0732">Signal</keyword>
<feature type="chain" id="PRO_5045499130" description="Lipoprotein" evidence="1">
    <location>
        <begin position="24"/>
        <end position="154"/>
    </location>
</feature>
<comment type="caution">
    <text evidence="2">The sequence shown here is derived from an EMBL/GenBank/DDBJ whole genome shotgun (WGS) entry which is preliminary data.</text>
</comment>
<dbReference type="PROSITE" id="PS51257">
    <property type="entry name" value="PROKAR_LIPOPROTEIN"/>
    <property type="match status" value="1"/>
</dbReference>